<name>A0AAN8MTB4_9PEZI</name>
<keyword evidence="2" id="KW-1185">Reference proteome</keyword>
<organism evidence="1 2">
    <name type="scientific">Orbilia javanica</name>
    <dbReference type="NCBI Taxonomy" id="47235"/>
    <lineage>
        <taxon>Eukaryota</taxon>
        <taxon>Fungi</taxon>
        <taxon>Dikarya</taxon>
        <taxon>Ascomycota</taxon>
        <taxon>Pezizomycotina</taxon>
        <taxon>Orbiliomycetes</taxon>
        <taxon>Orbiliales</taxon>
        <taxon>Orbiliaceae</taxon>
        <taxon>Orbilia</taxon>
    </lineage>
</organism>
<protein>
    <submittedName>
        <fullName evidence="1">Uncharacterized protein</fullName>
    </submittedName>
</protein>
<proteinExistence type="predicted"/>
<evidence type="ECO:0000313" key="1">
    <source>
        <dbReference type="EMBL" id="KAK6348559.1"/>
    </source>
</evidence>
<accession>A0AAN8MTB4</accession>
<sequence length="208" mass="23786">MLSLIARQTTAGLFRSGSRELQRQGLGSLIFSHPKRNLHLSEWQAAQQKSLKPLGYDINIRHKPPQGFAIREATFDDIEEVTDLWFKSFNDKRYISSKFFDVAMPETQATRGFLRDLLSMSIRVGPSKLVTHVVEDLSNDSKIVACGLFSPPQPDGPVELSLPEFPKEWDSELADSLWGEKSDSRADLLGKQPHWCRWLLRYHSFRIS</sequence>
<comment type="caution">
    <text evidence="1">The sequence shown here is derived from an EMBL/GenBank/DDBJ whole genome shotgun (WGS) entry which is preliminary data.</text>
</comment>
<dbReference type="Gene3D" id="3.40.630.30">
    <property type="match status" value="1"/>
</dbReference>
<reference evidence="1 2" key="1">
    <citation type="submission" date="2019-10" db="EMBL/GenBank/DDBJ databases">
        <authorList>
            <person name="Palmer J.M."/>
        </authorList>
    </citation>
    <scope>NUCLEOTIDE SEQUENCE [LARGE SCALE GENOMIC DNA]</scope>
    <source>
        <strain evidence="1 2">TWF718</strain>
    </source>
</reference>
<gene>
    <name evidence="1" type="ORF">TWF718_006347</name>
</gene>
<dbReference type="SUPFAM" id="SSF55729">
    <property type="entry name" value="Acyl-CoA N-acyltransferases (Nat)"/>
    <property type="match status" value="1"/>
</dbReference>
<evidence type="ECO:0000313" key="2">
    <source>
        <dbReference type="Proteomes" id="UP001313282"/>
    </source>
</evidence>
<dbReference type="AlphaFoldDB" id="A0AAN8MTB4"/>
<dbReference type="InterPro" id="IPR016181">
    <property type="entry name" value="Acyl_CoA_acyltransferase"/>
</dbReference>
<dbReference type="EMBL" id="JAVHNR010000003">
    <property type="protein sequence ID" value="KAK6348559.1"/>
    <property type="molecule type" value="Genomic_DNA"/>
</dbReference>
<dbReference type="Proteomes" id="UP001313282">
    <property type="component" value="Unassembled WGS sequence"/>
</dbReference>